<dbReference type="Proteomes" id="UP000789706">
    <property type="component" value="Unassembled WGS sequence"/>
</dbReference>
<evidence type="ECO:0000313" key="1">
    <source>
        <dbReference type="EMBL" id="CAG8496004.1"/>
    </source>
</evidence>
<protein>
    <submittedName>
        <fullName evidence="1">5258_t:CDS:1</fullName>
    </submittedName>
</protein>
<name>A0A9N8ZHN1_9GLOM</name>
<evidence type="ECO:0000313" key="2">
    <source>
        <dbReference type="Proteomes" id="UP000789706"/>
    </source>
</evidence>
<reference evidence="1" key="1">
    <citation type="submission" date="2021-06" db="EMBL/GenBank/DDBJ databases">
        <authorList>
            <person name="Kallberg Y."/>
            <person name="Tangrot J."/>
            <person name="Rosling A."/>
        </authorList>
    </citation>
    <scope>NUCLEOTIDE SEQUENCE</scope>
    <source>
        <strain evidence="1">AZ414A</strain>
    </source>
</reference>
<dbReference type="EMBL" id="CAJVPK010000335">
    <property type="protein sequence ID" value="CAG8496004.1"/>
    <property type="molecule type" value="Genomic_DNA"/>
</dbReference>
<gene>
    <name evidence="1" type="ORF">DEBURN_LOCUS4423</name>
</gene>
<dbReference type="AlphaFoldDB" id="A0A9N8ZHN1"/>
<keyword evidence="2" id="KW-1185">Reference proteome</keyword>
<accession>A0A9N8ZHN1</accession>
<sequence length="40" mass="4693">MNTNIKSGYNNGALKVYGQKEERHIKNLLVFEIYLVRPLK</sequence>
<organism evidence="1 2">
    <name type="scientific">Diversispora eburnea</name>
    <dbReference type="NCBI Taxonomy" id="1213867"/>
    <lineage>
        <taxon>Eukaryota</taxon>
        <taxon>Fungi</taxon>
        <taxon>Fungi incertae sedis</taxon>
        <taxon>Mucoromycota</taxon>
        <taxon>Glomeromycotina</taxon>
        <taxon>Glomeromycetes</taxon>
        <taxon>Diversisporales</taxon>
        <taxon>Diversisporaceae</taxon>
        <taxon>Diversispora</taxon>
    </lineage>
</organism>
<comment type="caution">
    <text evidence="1">The sequence shown here is derived from an EMBL/GenBank/DDBJ whole genome shotgun (WGS) entry which is preliminary data.</text>
</comment>
<proteinExistence type="predicted"/>